<reference evidence="2 3" key="1">
    <citation type="journal article" date="2020" name="Microorganisms">
        <title>Osmotic Adaptation and Compatible Solute Biosynthesis of Phototrophic Bacteria as Revealed from Genome Analyses.</title>
        <authorList>
            <person name="Imhoff J.F."/>
            <person name="Rahn T."/>
            <person name="Kunzel S."/>
            <person name="Keller A."/>
            <person name="Neulinger S.C."/>
        </authorList>
    </citation>
    <scope>NUCLEOTIDE SEQUENCE [LARGE SCALE GENOMIC DNA]</scope>
    <source>
        <strain evidence="2 3">DSM 15382</strain>
    </source>
</reference>
<dbReference type="PANTHER" id="PTHR42928">
    <property type="entry name" value="TRICARBOXYLATE-BINDING PROTEIN"/>
    <property type="match status" value="1"/>
</dbReference>
<proteinExistence type="inferred from homology"/>
<dbReference type="Gene3D" id="3.40.190.10">
    <property type="entry name" value="Periplasmic binding protein-like II"/>
    <property type="match status" value="1"/>
</dbReference>
<comment type="caution">
    <text evidence="2">The sequence shown here is derived from an EMBL/GenBank/DDBJ whole genome shotgun (WGS) entry which is preliminary data.</text>
</comment>
<dbReference type="Gene3D" id="3.40.190.150">
    <property type="entry name" value="Bordetella uptake gene, domain 1"/>
    <property type="match status" value="1"/>
</dbReference>
<dbReference type="CDD" id="cd13578">
    <property type="entry name" value="PBP2_Bug27"/>
    <property type="match status" value="1"/>
</dbReference>
<protein>
    <submittedName>
        <fullName evidence="2">Transporter</fullName>
    </submittedName>
</protein>
<sequence length="326" mass="33722">MIMLSRRAALAAPASFLLSQIARGQLAWPNRAVCVVVPFPPGQTTDIMARLLAEQLAKRLGEPLVIDNRGGGASIPGMEAIARAAPDGYTLGMASSGPLAINPAVMGQLPYDVARDFVPVCLIFTTPLVAVAHPGLDIPDLATLVTRAKAAPGAIDYASGGPGSSLHLAAEAFAQAAGIRLTHIPYRGSAPAMADLIAGNVKLMFDSLAAALPHIRGGRVRALGVTSPTRMPQAPEVPTVAEAANLPGFEAFGWAGLIAPAGTPAPIVARLSEETLALVRSPAITARIEELGGAAAPLPPEAFTRFIQDEVRKWRAVAQAGNVRID</sequence>
<evidence type="ECO:0000256" key="1">
    <source>
        <dbReference type="ARBA" id="ARBA00006987"/>
    </source>
</evidence>
<dbReference type="SUPFAM" id="SSF53850">
    <property type="entry name" value="Periplasmic binding protein-like II"/>
    <property type="match status" value="1"/>
</dbReference>
<dbReference type="PIRSF" id="PIRSF017082">
    <property type="entry name" value="YflP"/>
    <property type="match status" value="1"/>
</dbReference>
<dbReference type="InterPro" id="IPR042100">
    <property type="entry name" value="Bug_dom1"/>
</dbReference>
<dbReference type="RefSeq" id="WP_133220549.1">
    <property type="nucleotide sequence ID" value="NZ_NRSG01000440.1"/>
</dbReference>
<dbReference type="Pfam" id="PF03401">
    <property type="entry name" value="TctC"/>
    <property type="match status" value="1"/>
</dbReference>
<accession>A0ABS1D5B3</accession>
<dbReference type="InterPro" id="IPR005064">
    <property type="entry name" value="BUG"/>
</dbReference>
<dbReference type="EMBL" id="NRSG01000440">
    <property type="protein sequence ID" value="MBK1662063.1"/>
    <property type="molecule type" value="Genomic_DNA"/>
</dbReference>
<comment type="similarity">
    <text evidence="1">Belongs to the UPF0065 (bug) family.</text>
</comment>
<dbReference type="PANTHER" id="PTHR42928:SF5">
    <property type="entry name" value="BLR1237 PROTEIN"/>
    <property type="match status" value="1"/>
</dbReference>
<evidence type="ECO:0000313" key="2">
    <source>
        <dbReference type="EMBL" id="MBK1662063.1"/>
    </source>
</evidence>
<keyword evidence="3" id="KW-1185">Reference proteome</keyword>
<dbReference type="Proteomes" id="UP000697995">
    <property type="component" value="Unassembled WGS sequence"/>
</dbReference>
<gene>
    <name evidence="2" type="ORF">CKO45_28140</name>
</gene>
<evidence type="ECO:0000313" key="3">
    <source>
        <dbReference type="Proteomes" id="UP000697995"/>
    </source>
</evidence>
<organism evidence="2 3">
    <name type="scientific">Paracraurococcus ruber</name>
    <dbReference type="NCBI Taxonomy" id="77675"/>
    <lineage>
        <taxon>Bacteria</taxon>
        <taxon>Pseudomonadati</taxon>
        <taxon>Pseudomonadota</taxon>
        <taxon>Alphaproteobacteria</taxon>
        <taxon>Acetobacterales</taxon>
        <taxon>Roseomonadaceae</taxon>
        <taxon>Paracraurococcus</taxon>
    </lineage>
</organism>
<name>A0ABS1D5B3_9PROT</name>